<dbReference type="EMBL" id="CADEBC010000135">
    <property type="protein sequence ID" value="CAB3223341.1"/>
    <property type="molecule type" value="Genomic_DNA"/>
</dbReference>
<protein>
    <submittedName>
        <fullName evidence="2">Uncharacterized protein</fullName>
    </submittedName>
</protein>
<evidence type="ECO:0000313" key="4">
    <source>
        <dbReference type="Proteomes" id="UP000494256"/>
    </source>
</evidence>
<organism evidence="2 4">
    <name type="scientific">Arctia plantaginis</name>
    <name type="common">Wood tiger moth</name>
    <name type="synonym">Phalaena plantaginis</name>
    <dbReference type="NCBI Taxonomy" id="874455"/>
    <lineage>
        <taxon>Eukaryota</taxon>
        <taxon>Metazoa</taxon>
        <taxon>Ecdysozoa</taxon>
        <taxon>Arthropoda</taxon>
        <taxon>Hexapoda</taxon>
        <taxon>Insecta</taxon>
        <taxon>Pterygota</taxon>
        <taxon>Neoptera</taxon>
        <taxon>Endopterygota</taxon>
        <taxon>Lepidoptera</taxon>
        <taxon>Glossata</taxon>
        <taxon>Ditrysia</taxon>
        <taxon>Noctuoidea</taxon>
        <taxon>Erebidae</taxon>
        <taxon>Arctiinae</taxon>
        <taxon>Arctia</taxon>
    </lineage>
</organism>
<accession>A0A8S1ANS1</accession>
<proteinExistence type="predicted"/>
<dbReference type="Proteomes" id="UP000494106">
    <property type="component" value="Unassembled WGS sequence"/>
</dbReference>
<sequence>MYAGCPVLLGSKWVCNKWIHQYGQDDFKPCKPGYQKDRKIAHLVTKISRDQSLFEEYKTYKIGKTNKATTAN</sequence>
<name>A0A8S1ANS1_ARCPL</name>
<reference evidence="3 4" key="1">
    <citation type="submission" date="2020-04" db="EMBL/GenBank/DDBJ databases">
        <authorList>
            <person name="Wallbank WR R."/>
            <person name="Pardo Diaz C."/>
            <person name="Kozak K."/>
            <person name="Martin S."/>
            <person name="Jiggins C."/>
            <person name="Moest M."/>
            <person name="Warren A I."/>
            <person name="Byers J.R.P. K."/>
            <person name="Montejo-Kovacevich G."/>
            <person name="Yen C E."/>
        </authorList>
    </citation>
    <scope>NUCLEOTIDE SEQUENCE [LARGE SCALE GENOMIC DNA]</scope>
</reference>
<evidence type="ECO:0000313" key="2">
    <source>
        <dbReference type="EMBL" id="CAB3247908.1"/>
    </source>
</evidence>
<gene>
    <name evidence="2" type="ORF">APLA_LOCUS12203</name>
    <name evidence="1" type="ORF">APLA_LOCUS1586</name>
</gene>
<dbReference type="OrthoDB" id="420380at2759"/>
<dbReference type="EMBL" id="CADEBD010000337">
    <property type="protein sequence ID" value="CAB3247908.1"/>
    <property type="molecule type" value="Genomic_DNA"/>
</dbReference>
<evidence type="ECO:0000313" key="1">
    <source>
        <dbReference type="EMBL" id="CAB3223341.1"/>
    </source>
</evidence>
<dbReference type="AlphaFoldDB" id="A0A8S1ANS1"/>
<keyword evidence="3" id="KW-1185">Reference proteome</keyword>
<dbReference type="Proteomes" id="UP000494256">
    <property type="component" value="Unassembled WGS sequence"/>
</dbReference>
<evidence type="ECO:0000313" key="3">
    <source>
        <dbReference type="Proteomes" id="UP000494106"/>
    </source>
</evidence>
<comment type="caution">
    <text evidence="2">The sequence shown here is derived from an EMBL/GenBank/DDBJ whole genome shotgun (WGS) entry which is preliminary data.</text>
</comment>